<reference evidence="10" key="1">
    <citation type="journal article" date="2015" name="Genome Announc.">
        <title>Draft Genome Sequence of Tolypothrix boutellei Strain VB521301.</title>
        <authorList>
            <person name="Chandrababunaidu M.M."/>
            <person name="Singh D."/>
            <person name="Sen D."/>
            <person name="Bhan S."/>
            <person name="Das S."/>
            <person name="Gupta A."/>
            <person name="Adhikary S.P."/>
            <person name="Tripathy S."/>
        </authorList>
    </citation>
    <scope>NUCLEOTIDE SEQUENCE</scope>
    <source>
        <strain evidence="10">VB521301</strain>
    </source>
</reference>
<dbReference type="Pfam" id="PF13448">
    <property type="entry name" value="DUF4114"/>
    <property type="match status" value="1"/>
</dbReference>
<dbReference type="InterPro" id="IPR025193">
    <property type="entry name" value="DUF4114"/>
</dbReference>
<evidence type="ECO:0000256" key="1">
    <source>
        <dbReference type="ARBA" id="ARBA00004196"/>
    </source>
</evidence>
<evidence type="ECO:0000256" key="8">
    <source>
        <dbReference type="SAM" id="MobiDB-lite"/>
    </source>
</evidence>
<organism evidence="10 11">
    <name type="scientific">Tolypothrix bouteillei VB521301</name>
    <dbReference type="NCBI Taxonomy" id="1479485"/>
    <lineage>
        <taxon>Bacteria</taxon>
        <taxon>Bacillati</taxon>
        <taxon>Cyanobacteriota</taxon>
        <taxon>Cyanophyceae</taxon>
        <taxon>Nostocales</taxon>
        <taxon>Tolypothrichaceae</taxon>
        <taxon>Tolypothrix</taxon>
    </lineage>
</organism>
<evidence type="ECO:0000256" key="7">
    <source>
        <dbReference type="ARBA" id="ARBA00023237"/>
    </source>
</evidence>
<dbReference type="InterPro" id="IPR059226">
    <property type="entry name" value="Choice_anch_Q_dom"/>
</dbReference>
<dbReference type="Gene3D" id="2.160.20.10">
    <property type="entry name" value="Single-stranded right-handed beta-helix, Pectin lyase-like"/>
    <property type="match status" value="1"/>
</dbReference>
<dbReference type="InterPro" id="IPR012334">
    <property type="entry name" value="Pectin_lyas_fold"/>
</dbReference>
<keyword evidence="5" id="KW-0732">Signal</keyword>
<dbReference type="PANTHER" id="PTHR11319:SF35">
    <property type="entry name" value="OUTER MEMBRANE PROTEIN PMPC-RELATED"/>
    <property type="match status" value="1"/>
</dbReference>
<dbReference type="InterPro" id="IPR003368">
    <property type="entry name" value="POMP_repeat"/>
</dbReference>
<dbReference type="GO" id="GO:0009279">
    <property type="term" value="C:cell outer membrane"/>
    <property type="evidence" value="ECO:0007669"/>
    <property type="project" value="UniProtKB-SubCell"/>
</dbReference>
<evidence type="ECO:0000256" key="2">
    <source>
        <dbReference type="ARBA" id="ARBA00004442"/>
    </source>
</evidence>
<evidence type="ECO:0000256" key="6">
    <source>
        <dbReference type="ARBA" id="ARBA00023136"/>
    </source>
</evidence>
<dbReference type="OrthoDB" id="463714at2"/>
<dbReference type="SMART" id="SM00710">
    <property type="entry name" value="PbH1"/>
    <property type="match status" value="11"/>
</dbReference>
<dbReference type="SUPFAM" id="SSF51126">
    <property type="entry name" value="Pectin lyase-like"/>
    <property type="match status" value="2"/>
</dbReference>
<proteinExistence type="predicted"/>
<keyword evidence="7" id="KW-0998">Cell outer membrane</keyword>
<name>A0A8S9T5X0_9CYAN</name>
<reference evidence="10" key="2">
    <citation type="submission" date="2019-11" db="EMBL/GenBank/DDBJ databases">
        <title>Improved Assembly of Tolypothrix boutellei genome.</title>
        <authorList>
            <person name="Sarangi A.N."/>
            <person name="Mukherjee M."/>
            <person name="Ghosh S."/>
            <person name="Singh D."/>
            <person name="Das A."/>
            <person name="Kant S."/>
            <person name="Prusty A."/>
            <person name="Tripathy S."/>
        </authorList>
    </citation>
    <scope>NUCLEOTIDE SEQUENCE</scope>
    <source>
        <strain evidence="10">VB521301</strain>
    </source>
</reference>
<dbReference type="PANTHER" id="PTHR11319">
    <property type="entry name" value="G PROTEIN-COUPLED RECEPTOR-RELATED"/>
    <property type="match status" value="1"/>
</dbReference>
<keyword evidence="4" id="KW-0964">Secreted</keyword>
<protein>
    <submittedName>
        <fullName evidence="10">DUF4114 domain-containing protein</fullName>
    </submittedName>
</protein>
<feature type="region of interest" description="Disordered" evidence="8">
    <location>
        <begin position="222"/>
        <end position="241"/>
    </location>
</feature>
<dbReference type="InterPro" id="IPR011050">
    <property type="entry name" value="Pectin_lyase_fold/virulence"/>
</dbReference>
<dbReference type="GO" id="GO:0005576">
    <property type="term" value="C:extracellular region"/>
    <property type="evidence" value="ECO:0007669"/>
    <property type="project" value="UniProtKB-SubCell"/>
</dbReference>
<evidence type="ECO:0000259" key="9">
    <source>
        <dbReference type="Pfam" id="PF13448"/>
    </source>
</evidence>
<dbReference type="EMBL" id="JHEG04000001">
    <property type="protein sequence ID" value="KAF3886919.1"/>
    <property type="molecule type" value="Genomic_DNA"/>
</dbReference>
<accession>A0A8S9T5X0</accession>
<evidence type="ECO:0000256" key="3">
    <source>
        <dbReference type="ARBA" id="ARBA00004613"/>
    </source>
</evidence>
<gene>
    <name evidence="10" type="ORF">DA73_0400016555</name>
</gene>
<evidence type="ECO:0000313" key="10">
    <source>
        <dbReference type="EMBL" id="KAF3886919.1"/>
    </source>
</evidence>
<evidence type="ECO:0000313" key="11">
    <source>
        <dbReference type="Proteomes" id="UP000029738"/>
    </source>
</evidence>
<sequence>MAIISVTSAADSGAGSLREAVANAQPGDTIKFASNLANDKIILTSGEIGILKPLTFDGSDASNLAISGNQQSRIFNIGNQENRINVTIKDLAFVDGRAVAGTTSDQDFAAGGAIRIHDFSDVVVENSLFKNNVGERSGAIRVGFGGSLTVRNSTFDGNDGSIANDDHSAGAISTYGSGGIPDFDPGNGFVKIEGSTFTNNKGSEGGAVYSLLGPLTIEDSTFKNNESTRDGGAVFTDGADKSEKDDLGGEITIRRSVFESNKAKGLGGGLSLWTYNPDKILIEDSSIVGNSVTYGGGAENNSKGGGLRVNSGYLTIRNTTIANNTSEHQGGGAWIDGTLTVNIENSTFSGNSARDDMGGALTLNTPDNTPVNITNNTFVNNSAGRYSGAIWSNDRNSDDITLTNTIFAGNTASPQQMHTNYQLKDGGGNFVEKTVGDLGPKVTATATYVDDLKLSDTLQLVGNRLMYVLESGSPAISGGTTNGATTKDQRGVLRDSQPDAGAFEFVPNGQIPVPSSASSNKGNNKTDDYQVMTPVDSFIDSQKLLIDLRSVDLDRDGKVDSKVSVTLDDIKSDAFYNNSAGFYKIASADGAVLDSMTNKLIYPEDPGYAQAALKQRVSGGEINRNTGKLISQFDGGALYAPYLIANGTVEQFLNNPFGNLQAFFSQGAANLDKTNHVKLLDNNQFGFEDLLNAQDPDFNDLTFKVKIQSS</sequence>
<keyword evidence="11" id="KW-1185">Reference proteome</keyword>
<comment type="subcellular location">
    <subcellularLocation>
        <location evidence="1">Cell envelope</location>
    </subcellularLocation>
    <subcellularLocation>
        <location evidence="2">Cell outer membrane</location>
    </subcellularLocation>
    <subcellularLocation>
        <location evidence="3">Secreted</location>
    </subcellularLocation>
</comment>
<dbReference type="NCBIfam" id="NF041518">
    <property type="entry name" value="choice_anch_Q"/>
    <property type="match status" value="1"/>
</dbReference>
<feature type="region of interest" description="Disordered" evidence="8">
    <location>
        <begin position="507"/>
        <end position="526"/>
    </location>
</feature>
<evidence type="ECO:0000256" key="5">
    <source>
        <dbReference type="ARBA" id="ARBA00022729"/>
    </source>
</evidence>
<feature type="compositionally biased region" description="Polar residues" evidence="8">
    <location>
        <begin position="513"/>
        <end position="523"/>
    </location>
</feature>
<feature type="domain" description="DUF4114" evidence="9">
    <location>
        <begin position="633"/>
        <end position="707"/>
    </location>
</feature>
<dbReference type="Proteomes" id="UP000029738">
    <property type="component" value="Unassembled WGS sequence"/>
</dbReference>
<dbReference type="RefSeq" id="WP_050045876.1">
    <property type="nucleotide sequence ID" value="NZ_JHEG04000001.1"/>
</dbReference>
<dbReference type="AlphaFoldDB" id="A0A8S9T5X0"/>
<comment type="caution">
    <text evidence="10">The sequence shown here is derived from an EMBL/GenBank/DDBJ whole genome shotgun (WGS) entry which is preliminary data.</text>
</comment>
<dbReference type="Pfam" id="PF02415">
    <property type="entry name" value="Chlam_PMP"/>
    <property type="match status" value="2"/>
</dbReference>
<evidence type="ECO:0000256" key="4">
    <source>
        <dbReference type="ARBA" id="ARBA00022525"/>
    </source>
</evidence>
<dbReference type="InterPro" id="IPR006626">
    <property type="entry name" value="PbH1"/>
</dbReference>
<keyword evidence="6" id="KW-0472">Membrane</keyword>